<dbReference type="InParanoid" id="A0A286U522"/>
<feature type="repeat" description="WD" evidence="3">
    <location>
        <begin position="522"/>
        <end position="563"/>
    </location>
</feature>
<dbReference type="InterPro" id="IPR008271">
    <property type="entry name" value="Ser/Thr_kinase_AS"/>
</dbReference>
<dbReference type="PROSITE" id="PS50011">
    <property type="entry name" value="PROTEIN_KINASE_DOM"/>
    <property type="match status" value="1"/>
</dbReference>
<dbReference type="PROSITE" id="PS50082">
    <property type="entry name" value="WD_REPEATS_2"/>
    <property type="match status" value="6"/>
</dbReference>
<comment type="caution">
    <text evidence="5">The sequence shown here is derived from an EMBL/GenBank/DDBJ whole genome shotgun (WGS) entry which is preliminary data.</text>
</comment>
<proteinExistence type="predicted"/>
<evidence type="ECO:0000256" key="3">
    <source>
        <dbReference type="PROSITE-ProRule" id="PRU00221"/>
    </source>
</evidence>
<dbReference type="PROSITE" id="PS00678">
    <property type="entry name" value="WD_REPEATS_1"/>
    <property type="match status" value="3"/>
</dbReference>
<evidence type="ECO:0000313" key="6">
    <source>
        <dbReference type="Proteomes" id="UP000217199"/>
    </source>
</evidence>
<keyword evidence="1 3" id="KW-0853">WD repeat</keyword>
<feature type="repeat" description="WD" evidence="3">
    <location>
        <begin position="690"/>
        <end position="731"/>
    </location>
</feature>
<dbReference type="SUPFAM" id="SSF50998">
    <property type="entry name" value="Quinoprotein alcohol dehydrogenase-like"/>
    <property type="match status" value="1"/>
</dbReference>
<dbReference type="EMBL" id="NBII01000012">
    <property type="protein sequence ID" value="PAV14648.1"/>
    <property type="molecule type" value="Genomic_DNA"/>
</dbReference>
<dbReference type="InterPro" id="IPR011009">
    <property type="entry name" value="Kinase-like_dom_sf"/>
</dbReference>
<dbReference type="Pfam" id="PF00069">
    <property type="entry name" value="Pkinase"/>
    <property type="match status" value="1"/>
</dbReference>
<feature type="repeat" description="WD" evidence="3">
    <location>
        <begin position="776"/>
        <end position="810"/>
    </location>
</feature>
<dbReference type="GO" id="GO:0004672">
    <property type="term" value="F:protein kinase activity"/>
    <property type="evidence" value="ECO:0007669"/>
    <property type="project" value="InterPro"/>
</dbReference>
<dbReference type="PROSITE" id="PS50294">
    <property type="entry name" value="WD_REPEATS_REGION"/>
    <property type="match status" value="6"/>
</dbReference>
<dbReference type="PANTHER" id="PTHR14604:SF4">
    <property type="entry name" value="F-BOX DOMAIN-CONTAINING PROTEIN"/>
    <property type="match status" value="1"/>
</dbReference>
<keyword evidence="6" id="KW-1185">Reference proteome</keyword>
<protein>
    <submittedName>
        <fullName evidence="5">WD40 domain containing protein</fullName>
    </submittedName>
</protein>
<dbReference type="Gene3D" id="2.130.10.10">
    <property type="entry name" value="YVTN repeat-like/Quinoprotein amine dehydrogenase"/>
    <property type="match status" value="3"/>
</dbReference>
<gene>
    <name evidence="5" type="ORF">PNOK_0972600</name>
</gene>
<dbReference type="Pfam" id="PF00400">
    <property type="entry name" value="WD40"/>
    <property type="match status" value="6"/>
</dbReference>
<evidence type="ECO:0000256" key="1">
    <source>
        <dbReference type="ARBA" id="ARBA00022574"/>
    </source>
</evidence>
<dbReference type="InterPro" id="IPR001680">
    <property type="entry name" value="WD40_rpt"/>
</dbReference>
<dbReference type="InterPro" id="IPR015943">
    <property type="entry name" value="WD40/YVTN_repeat-like_dom_sf"/>
</dbReference>
<evidence type="ECO:0000259" key="4">
    <source>
        <dbReference type="PROSITE" id="PS50011"/>
    </source>
</evidence>
<dbReference type="GO" id="GO:0005524">
    <property type="term" value="F:ATP binding"/>
    <property type="evidence" value="ECO:0007669"/>
    <property type="project" value="InterPro"/>
</dbReference>
<accession>A0A286U522</accession>
<name>A0A286U522_9AGAM</name>
<feature type="repeat" description="WD" evidence="3">
    <location>
        <begin position="733"/>
        <end position="774"/>
    </location>
</feature>
<organism evidence="5 6">
    <name type="scientific">Pyrrhoderma noxium</name>
    <dbReference type="NCBI Taxonomy" id="2282107"/>
    <lineage>
        <taxon>Eukaryota</taxon>
        <taxon>Fungi</taxon>
        <taxon>Dikarya</taxon>
        <taxon>Basidiomycota</taxon>
        <taxon>Agaricomycotina</taxon>
        <taxon>Agaricomycetes</taxon>
        <taxon>Hymenochaetales</taxon>
        <taxon>Hymenochaetaceae</taxon>
        <taxon>Pyrrhoderma</taxon>
    </lineage>
</organism>
<dbReference type="Gene3D" id="1.10.510.10">
    <property type="entry name" value="Transferase(Phosphotransferase) domain 1"/>
    <property type="match status" value="1"/>
</dbReference>
<reference evidence="5 6" key="1">
    <citation type="journal article" date="2017" name="Mol. Ecol.">
        <title>Comparative and population genomic landscape of Phellinus noxius: A hypervariable fungus causing root rot in trees.</title>
        <authorList>
            <person name="Chung C.L."/>
            <person name="Lee T.J."/>
            <person name="Akiba M."/>
            <person name="Lee H.H."/>
            <person name="Kuo T.H."/>
            <person name="Liu D."/>
            <person name="Ke H.M."/>
            <person name="Yokoi T."/>
            <person name="Roa M.B."/>
            <person name="Lu M.J."/>
            <person name="Chang Y.Y."/>
            <person name="Ann P.J."/>
            <person name="Tsai J.N."/>
            <person name="Chen C.Y."/>
            <person name="Tzean S.S."/>
            <person name="Ota Y."/>
            <person name="Hattori T."/>
            <person name="Sahashi N."/>
            <person name="Liou R.F."/>
            <person name="Kikuchi T."/>
            <person name="Tsai I.J."/>
        </authorList>
    </citation>
    <scope>NUCLEOTIDE SEQUENCE [LARGE SCALE GENOMIC DNA]</scope>
    <source>
        <strain evidence="5 6">FFPRI411160</strain>
    </source>
</reference>
<dbReference type="PROSITE" id="PS00108">
    <property type="entry name" value="PROTEIN_KINASE_ST"/>
    <property type="match status" value="1"/>
</dbReference>
<feature type="domain" description="Protein kinase" evidence="4">
    <location>
        <begin position="27"/>
        <end position="396"/>
    </location>
</feature>
<dbReference type="OrthoDB" id="544788at2759"/>
<dbReference type="Proteomes" id="UP000217199">
    <property type="component" value="Unassembled WGS sequence"/>
</dbReference>
<keyword evidence="2" id="KW-0677">Repeat</keyword>
<dbReference type="PRINTS" id="PR00320">
    <property type="entry name" value="GPROTEINBRPT"/>
</dbReference>
<dbReference type="InterPro" id="IPR019775">
    <property type="entry name" value="WD40_repeat_CS"/>
</dbReference>
<dbReference type="SUPFAM" id="SSF56112">
    <property type="entry name" value="Protein kinase-like (PK-like)"/>
    <property type="match status" value="1"/>
</dbReference>
<evidence type="ECO:0000256" key="2">
    <source>
        <dbReference type="ARBA" id="ARBA00022737"/>
    </source>
</evidence>
<evidence type="ECO:0000313" key="5">
    <source>
        <dbReference type="EMBL" id="PAV14648.1"/>
    </source>
</evidence>
<dbReference type="AlphaFoldDB" id="A0A286U522"/>
<feature type="repeat" description="WD" evidence="3">
    <location>
        <begin position="648"/>
        <end position="689"/>
    </location>
</feature>
<dbReference type="STRING" id="2282107.A0A286U522"/>
<dbReference type="PANTHER" id="PTHR14604">
    <property type="entry name" value="WD40 REPEAT PF20"/>
    <property type="match status" value="1"/>
</dbReference>
<dbReference type="CDD" id="cd00200">
    <property type="entry name" value="WD40"/>
    <property type="match status" value="1"/>
</dbReference>
<dbReference type="InterPro" id="IPR020472">
    <property type="entry name" value="WD40_PAC1"/>
</dbReference>
<dbReference type="InterPro" id="IPR050995">
    <property type="entry name" value="WD-F-box_domain-protein"/>
</dbReference>
<dbReference type="SMART" id="SM00220">
    <property type="entry name" value="S_TKc"/>
    <property type="match status" value="1"/>
</dbReference>
<dbReference type="InterPro" id="IPR011047">
    <property type="entry name" value="Quinoprotein_ADH-like_sf"/>
</dbReference>
<sequence>MSNHFAYVSPNILDQLRHLKIPDSFDTSKLKFVAGGGYSDVFKAEHHFPGRPTSCIIAIKQLRFYMKEDIIMLFEKEVSVWSNLQHTNITPLLGFTFEIRTGYPLLISEWMENGSAWEYINKTPSYDAFKLVCDVAKGLAYLHDKEIVHSDIKTDNVLISSSGTAMICDFGMTRVITSSKSFQTFTSSNKGTARYLAYELVALSDRYPSSTKASDVWAFGMTIYELLTRKRAYGEKSEYATLMAIAKLETPLIPTFDHLIHQVADNYIFQNLIQICLSCWYFRLPPVDLKQRIEAIAKNGKSLVSTGFYSSIFEIVFNRDDEAWQIFKGVFSLIFFSKSPLSDQDIDAILGLEPDTTSNLLSYLQPLVKHEKGNPAEIRDASLRDYLVSCKGYPWYIDTELLFWFEILSLTSTFVDHVGPAILFATEWIGNKDPELSSFLRDANRQASIYLEPISKSVLQIYASLLPLMKKDSPMSIHYSKYASTKSRVEYINSSRFVSVNGDCDAVRIWDASWRLEDTKPTFEEQGEILPIALSPGGEFIASGSTDGSIYFWNVLNGELVKKLKLPNPVISISFSPVNEKLIAFGSGDEVQVWDVTNDEYVIIGNHMALVVSVVFSPSDGKLVASGAWDQTIRIWDVECKKSVVGPLMGHANLVTSIAYSRDGTRLVSGSADETVRIWNPETGQLLSTLNGHSSWVLSVAYSFDGSRIVSGSGDKTILVWNSQNGEIVGEPITGHGGWLNSVCFSPDGERIVSGSDGNIARVWDSRTGQPLFPPFSGHTGVVSSVCFFPDGRHFATGSYDGTIRIWTLDAIANKTNWELKDDGWVLRSVPLRCASHRLWILRKTILVWDAESGQVVYGSITGHARANSVASHWTASKFFKSFEITLHAQKMHLLV</sequence>
<feature type="repeat" description="WD" evidence="3">
    <location>
        <begin position="604"/>
        <end position="639"/>
    </location>
</feature>
<dbReference type="InterPro" id="IPR000719">
    <property type="entry name" value="Prot_kinase_dom"/>
</dbReference>
<dbReference type="SMART" id="SM00320">
    <property type="entry name" value="WD40"/>
    <property type="match status" value="7"/>
</dbReference>